<dbReference type="EMBL" id="JRQI01000037">
    <property type="protein sequence ID" value="KGK57558.1"/>
    <property type="molecule type" value="Genomic_DNA"/>
</dbReference>
<dbReference type="Proteomes" id="UP000029879">
    <property type="component" value="Unassembled WGS sequence"/>
</dbReference>
<proteinExistence type="predicted"/>
<feature type="non-terminal residue" evidence="1">
    <location>
        <position position="72"/>
    </location>
</feature>
<protein>
    <submittedName>
        <fullName evidence="1">Uncharacterized protein</fullName>
    </submittedName>
</protein>
<evidence type="ECO:0000313" key="2">
    <source>
        <dbReference type="Proteomes" id="UP000029879"/>
    </source>
</evidence>
<sequence>MYLQVYKPDGSYAAYQYCYVSGNGCQTNLVDTVAGTYSVIVDAPYNGDRTMSFKSTLSTDVTGTLVADKVQT</sequence>
<reference evidence="1 2" key="1">
    <citation type="submission" date="2014-10" db="EMBL/GenBank/DDBJ databases">
        <title>Genome sequence of a Xanthomonas strain that is pathogenic on beans.</title>
        <authorList>
            <person name="Aritua V."/>
            <person name="Sapp M."/>
            <person name="Harrison J."/>
            <person name="Smith J."/>
            <person name="Studholme D."/>
        </authorList>
    </citation>
    <scope>NUCLEOTIDE SEQUENCE [LARGE SCALE GENOMIC DNA]</scope>
    <source>
        <strain evidence="1 2">Nyagatare</strain>
    </source>
</reference>
<comment type="caution">
    <text evidence="1">The sequence shown here is derived from an EMBL/GenBank/DDBJ whole genome shotgun (WGS) entry which is preliminary data.</text>
</comment>
<organism evidence="1 2">
    <name type="scientific">Xanthomonas cannabis pv. phaseoli</name>
    <dbReference type="NCBI Taxonomy" id="1885902"/>
    <lineage>
        <taxon>Bacteria</taxon>
        <taxon>Pseudomonadati</taxon>
        <taxon>Pseudomonadota</taxon>
        <taxon>Gammaproteobacteria</taxon>
        <taxon>Lysobacterales</taxon>
        <taxon>Lysobacteraceae</taxon>
        <taxon>Xanthomonas</taxon>
    </lineage>
</organism>
<accession>A0AB34P8F1</accession>
<name>A0AB34P8F1_9XANT</name>
<dbReference type="AlphaFoldDB" id="A0AB34P8F1"/>
<gene>
    <name evidence="1" type="ORF">NC00_11645</name>
</gene>
<evidence type="ECO:0000313" key="1">
    <source>
        <dbReference type="EMBL" id="KGK57558.1"/>
    </source>
</evidence>